<dbReference type="Pfam" id="PF01547">
    <property type="entry name" value="SBP_bac_1"/>
    <property type="match status" value="1"/>
</dbReference>
<evidence type="ECO:0000256" key="1">
    <source>
        <dbReference type="ARBA" id="ARBA00004196"/>
    </source>
</evidence>
<comment type="caution">
    <text evidence="4">The sequence shown here is derived from an EMBL/GenBank/DDBJ whole genome shotgun (WGS) entry which is preliminary data.</text>
</comment>
<evidence type="ECO:0000256" key="3">
    <source>
        <dbReference type="ARBA" id="ARBA00022729"/>
    </source>
</evidence>
<dbReference type="InterPro" id="IPR006059">
    <property type="entry name" value="SBP"/>
</dbReference>
<reference evidence="4" key="1">
    <citation type="journal article" date="2014" name="Front. Microbiol.">
        <title>High frequency of phylogenetically diverse reductive dehalogenase-homologous genes in deep subseafloor sedimentary metagenomes.</title>
        <authorList>
            <person name="Kawai M."/>
            <person name="Futagami T."/>
            <person name="Toyoda A."/>
            <person name="Takaki Y."/>
            <person name="Nishi S."/>
            <person name="Hori S."/>
            <person name="Arai W."/>
            <person name="Tsubouchi T."/>
            <person name="Morono Y."/>
            <person name="Uchiyama I."/>
            <person name="Ito T."/>
            <person name="Fujiyama A."/>
            <person name="Inagaki F."/>
            <person name="Takami H."/>
        </authorList>
    </citation>
    <scope>NUCLEOTIDE SEQUENCE</scope>
    <source>
        <strain evidence="4">Expedition CK06-06</strain>
    </source>
</reference>
<comment type="subcellular location">
    <subcellularLocation>
        <location evidence="1">Cell envelope</location>
    </subcellularLocation>
</comment>
<evidence type="ECO:0000313" key="4">
    <source>
        <dbReference type="EMBL" id="GAG34592.1"/>
    </source>
</evidence>
<accession>X0XGR6</accession>
<keyword evidence="3" id="KW-0732">Signal</keyword>
<gene>
    <name evidence="4" type="ORF">S01H1_63316</name>
</gene>
<dbReference type="PANTHER" id="PTHR43649">
    <property type="entry name" value="ARABINOSE-BINDING PROTEIN-RELATED"/>
    <property type="match status" value="1"/>
</dbReference>
<name>X0XGR6_9ZZZZ</name>
<dbReference type="PROSITE" id="PS51257">
    <property type="entry name" value="PROKAR_LIPOPROTEIN"/>
    <property type="match status" value="1"/>
</dbReference>
<dbReference type="PANTHER" id="PTHR43649:SF31">
    <property type="entry name" value="SN-GLYCEROL-3-PHOSPHATE-BINDING PERIPLASMIC PROTEIN UGPB"/>
    <property type="match status" value="1"/>
</dbReference>
<dbReference type="AlphaFoldDB" id="X0XGR6"/>
<dbReference type="EMBL" id="BARS01041654">
    <property type="protein sequence ID" value="GAG34592.1"/>
    <property type="molecule type" value="Genomic_DNA"/>
</dbReference>
<dbReference type="SUPFAM" id="SSF53850">
    <property type="entry name" value="Periplasmic binding protein-like II"/>
    <property type="match status" value="1"/>
</dbReference>
<dbReference type="Gene3D" id="3.40.190.10">
    <property type="entry name" value="Periplasmic binding protein-like II"/>
    <property type="match status" value="2"/>
</dbReference>
<feature type="non-terminal residue" evidence="4">
    <location>
        <position position="239"/>
    </location>
</feature>
<proteinExistence type="predicted"/>
<evidence type="ECO:0008006" key="5">
    <source>
        <dbReference type="Google" id="ProtNLM"/>
    </source>
</evidence>
<sequence length="239" mass="26314">MKRYLAIMGILLAALLASCGGGEAEPSEGTPGERGEFPTPESPVTITFWHSMTAAPAETLGQLTNRFNSTHPWARVELVFQGGYSDMLSKVLASLGTADLPPLVQIQDTSTRILVDSDAFVPVQNFIDRDGYDLSDFPGAVLDYYTLDGKLYPMPFNTSDPLLYYNKIAFREVGLDPEKPPATLEEVREYSRKLVLRDGAGRVTRAGIALEIKPERLEHLLAAHGDLYVDNANGRQERP</sequence>
<protein>
    <recommendedName>
        <fullName evidence="5">Extracellular solute-binding protein</fullName>
    </recommendedName>
</protein>
<evidence type="ECO:0000256" key="2">
    <source>
        <dbReference type="ARBA" id="ARBA00022448"/>
    </source>
</evidence>
<dbReference type="InterPro" id="IPR050490">
    <property type="entry name" value="Bact_solute-bd_prot1"/>
</dbReference>
<dbReference type="GO" id="GO:0030313">
    <property type="term" value="C:cell envelope"/>
    <property type="evidence" value="ECO:0007669"/>
    <property type="project" value="UniProtKB-SubCell"/>
</dbReference>
<keyword evidence="2" id="KW-0813">Transport</keyword>
<organism evidence="4">
    <name type="scientific">marine sediment metagenome</name>
    <dbReference type="NCBI Taxonomy" id="412755"/>
    <lineage>
        <taxon>unclassified sequences</taxon>
        <taxon>metagenomes</taxon>
        <taxon>ecological metagenomes</taxon>
    </lineage>
</organism>